<keyword evidence="1" id="KW-0472">Membrane</keyword>
<feature type="transmembrane region" description="Helical" evidence="1">
    <location>
        <begin position="18"/>
        <end position="38"/>
    </location>
</feature>
<evidence type="ECO:0000256" key="1">
    <source>
        <dbReference type="SAM" id="Phobius"/>
    </source>
</evidence>
<reference evidence="2" key="1">
    <citation type="submission" date="2020-11" db="EMBL/GenBank/DDBJ databases">
        <authorList>
            <consortium name="DOE Joint Genome Institute"/>
            <person name="Ahrendt S."/>
            <person name="Riley R."/>
            <person name="Andreopoulos W."/>
            <person name="Labutti K."/>
            <person name="Pangilinan J."/>
            <person name="Ruiz-Duenas F.J."/>
            <person name="Barrasa J.M."/>
            <person name="Sanchez-Garcia M."/>
            <person name="Camarero S."/>
            <person name="Miyauchi S."/>
            <person name="Serrano A."/>
            <person name="Linde D."/>
            <person name="Babiker R."/>
            <person name="Drula E."/>
            <person name="Ayuso-Fernandez I."/>
            <person name="Pacheco R."/>
            <person name="Padilla G."/>
            <person name="Ferreira P."/>
            <person name="Barriuso J."/>
            <person name="Kellner H."/>
            <person name="Castanera R."/>
            <person name="Alfaro M."/>
            <person name="Ramirez L."/>
            <person name="Pisabarro A.G."/>
            <person name="Kuo A."/>
            <person name="Tritt A."/>
            <person name="Lipzen A."/>
            <person name="He G."/>
            <person name="Yan M."/>
            <person name="Ng V."/>
            <person name="Cullen D."/>
            <person name="Martin F."/>
            <person name="Rosso M.-N."/>
            <person name="Henrissat B."/>
            <person name="Hibbett D."/>
            <person name="Martinez A.T."/>
            <person name="Grigoriev I.V."/>
        </authorList>
    </citation>
    <scope>NUCLEOTIDE SEQUENCE</scope>
    <source>
        <strain evidence="2">CIRM-BRFM 674</strain>
    </source>
</reference>
<protein>
    <submittedName>
        <fullName evidence="2">Uncharacterized protein</fullName>
    </submittedName>
</protein>
<proteinExistence type="predicted"/>
<keyword evidence="1" id="KW-0812">Transmembrane</keyword>
<name>A0A9P6D0A4_9AGAR</name>
<dbReference type="Proteomes" id="UP000807469">
    <property type="component" value="Unassembled WGS sequence"/>
</dbReference>
<comment type="caution">
    <text evidence="2">The sequence shown here is derived from an EMBL/GenBank/DDBJ whole genome shotgun (WGS) entry which is preliminary data.</text>
</comment>
<sequence>MRCTTVTPSTTPTMSASFVAPSVYLLYLILCLVPSVPLSHGIHFSPFLPVHSFRDYCMLPLLDHPSFSMLRLQFTSVHLIASLVRSDESYKVLGGRS</sequence>
<evidence type="ECO:0000313" key="2">
    <source>
        <dbReference type="EMBL" id="KAF9486097.1"/>
    </source>
</evidence>
<accession>A0A9P6D0A4</accession>
<organism evidence="2 3">
    <name type="scientific">Pholiota conissans</name>
    <dbReference type="NCBI Taxonomy" id="109636"/>
    <lineage>
        <taxon>Eukaryota</taxon>
        <taxon>Fungi</taxon>
        <taxon>Dikarya</taxon>
        <taxon>Basidiomycota</taxon>
        <taxon>Agaricomycotina</taxon>
        <taxon>Agaricomycetes</taxon>
        <taxon>Agaricomycetidae</taxon>
        <taxon>Agaricales</taxon>
        <taxon>Agaricineae</taxon>
        <taxon>Strophariaceae</taxon>
        <taxon>Pholiota</taxon>
    </lineage>
</organism>
<keyword evidence="1" id="KW-1133">Transmembrane helix</keyword>
<keyword evidence="3" id="KW-1185">Reference proteome</keyword>
<dbReference type="EMBL" id="MU155131">
    <property type="protein sequence ID" value="KAF9486097.1"/>
    <property type="molecule type" value="Genomic_DNA"/>
</dbReference>
<gene>
    <name evidence="2" type="ORF">BDN70DRAFT_235707</name>
</gene>
<evidence type="ECO:0000313" key="3">
    <source>
        <dbReference type="Proteomes" id="UP000807469"/>
    </source>
</evidence>
<dbReference type="AlphaFoldDB" id="A0A9P6D0A4"/>